<keyword evidence="1" id="KW-0378">Hydrolase</keyword>
<dbReference type="HOGENOM" id="CLU_068979_5_5_7"/>
<dbReference type="InterPro" id="IPR000868">
    <property type="entry name" value="Isochorismatase-like_dom"/>
</dbReference>
<comment type="caution">
    <text evidence="3">The sequence shown here is derived from an EMBL/GenBank/DDBJ whole genome shotgun (WGS) entry which is preliminary data.</text>
</comment>
<evidence type="ECO:0000313" key="3">
    <source>
        <dbReference type="EMBL" id="ETX03365.1"/>
    </source>
</evidence>
<proteinExistence type="predicted"/>
<gene>
    <name evidence="3" type="ORF">ETSY1_00270</name>
</gene>
<dbReference type="InterPro" id="IPR036380">
    <property type="entry name" value="Isochorismatase-like_sf"/>
</dbReference>
<dbReference type="InterPro" id="IPR050272">
    <property type="entry name" value="Isochorismatase-like_hydrls"/>
</dbReference>
<feature type="domain" description="Isochorismatase-like" evidence="2">
    <location>
        <begin position="3"/>
        <end position="145"/>
    </location>
</feature>
<dbReference type="PATRIC" id="fig|1429438.4.peg.247"/>
<dbReference type="PANTHER" id="PTHR43540:SF1">
    <property type="entry name" value="ISOCHORISMATASE HYDROLASE"/>
    <property type="match status" value="1"/>
</dbReference>
<name>W4LZL3_ENTF1</name>
<dbReference type="GO" id="GO:0016787">
    <property type="term" value="F:hydrolase activity"/>
    <property type="evidence" value="ECO:0007669"/>
    <property type="project" value="UniProtKB-KW"/>
</dbReference>
<dbReference type="CDD" id="cd01014">
    <property type="entry name" value="nicotinamidase_related"/>
    <property type="match status" value="1"/>
</dbReference>
<sequence length="182" mass="20005">MNALLIIDLQVGLPDDPPRLDLAGVIERINCLAQATRASDGLVIFIQHDGPPGHRLEPHTPGWALLPELERKPADVIIRKRASDAFYETCLDDVLKQHGVEQLLVTGCASEMCVDTTIRAAASRGYHVVVAADGHTTRAKPYLDAATIITHHNWVWEHLIMPDREVRVLSSAELLNALSVTT</sequence>
<reference evidence="3 4" key="1">
    <citation type="journal article" date="2014" name="Nature">
        <title>An environmental bacterial taxon with a large and distinct metabolic repertoire.</title>
        <authorList>
            <person name="Wilson M.C."/>
            <person name="Mori T."/>
            <person name="Ruckert C."/>
            <person name="Uria A.R."/>
            <person name="Helf M.J."/>
            <person name="Takada K."/>
            <person name="Gernert C."/>
            <person name="Steffens U.A."/>
            <person name="Heycke N."/>
            <person name="Schmitt S."/>
            <person name="Rinke C."/>
            <person name="Helfrich E.J."/>
            <person name="Brachmann A.O."/>
            <person name="Gurgui C."/>
            <person name="Wakimoto T."/>
            <person name="Kracht M."/>
            <person name="Crusemann M."/>
            <person name="Hentschel U."/>
            <person name="Abe I."/>
            <person name="Matsunaga S."/>
            <person name="Kalinowski J."/>
            <person name="Takeyama H."/>
            <person name="Piel J."/>
        </authorList>
    </citation>
    <scope>NUCLEOTIDE SEQUENCE [LARGE SCALE GENOMIC DNA]</scope>
    <source>
        <strain evidence="4">TSY1</strain>
    </source>
</reference>
<evidence type="ECO:0000259" key="2">
    <source>
        <dbReference type="Pfam" id="PF00857"/>
    </source>
</evidence>
<protein>
    <submittedName>
        <fullName evidence="3">Isochorismatase</fullName>
    </submittedName>
</protein>
<dbReference type="AlphaFoldDB" id="W4LZL3"/>
<evidence type="ECO:0000313" key="4">
    <source>
        <dbReference type="Proteomes" id="UP000019141"/>
    </source>
</evidence>
<dbReference type="Pfam" id="PF00857">
    <property type="entry name" value="Isochorismatase"/>
    <property type="match status" value="1"/>
</dbReference>
<dbReference type="PANTHER" id="PTHR43540">
    <property type="entry name" value="PEROXYUREIDOACRYLATE/UREIDOACRYLATE AMIDOHYDROLASE-RELATED"/>
    <property type="match status" value="1"/>
</dbReference>
<dbReference type="Gene3D" id="3.40.50.850">
    <property type="entry name" value="Isochorismatase-like"/>
    <property type="match status" value="1"/>
</dbReference>
<dbReference type="SUPFAM" id="SSF52499">
    <property type="entry name" value="Isochorismatase-like hydrolases"/>
    <property type="match status" value="1"/>
</dbReference>
<keyword evidence="4" id="KW-1185">Reference proteome</keyword>
<organism evidence="3 4">
    <name type="scientific">Entotheonella factor</name>
    <dbReference type="NCBI Taxonomy" id="1429438"/>
    <lineage>
        <taxon>Bacteria</taxon>
        <taxon>Pseudomonadati</taxon>
        <taxon>Nitrospinota/Tectimicrobiota group</taxon>
        <taxon>Candidatus Tectimicrobiota</taxon>
        <taxon>Candidatus Entotheonellia</taxon>
        <taxon>Candidatus Entotheonellales</taxon>
        <taxon>Candidatus Entotheonellaceae</taxon>
        <taxon>Candidatus Entotheonella</taxon>
    </lineage>
</organism>
<dbReference type="EMBL" id="AZHW01000056">
    <property type="protein sequence ID" value="ETX03365.1"/>
    <property type="molecule type" value="Genomic_DNA"/>
</dbReference>
<accession>W4LZL3</accession>
<dbReference type="Proteomes" id="UP000019141">
    <property type="component" value="Unassembled WGS sequence"/>
</dbReference>
<evidence type="ECO:0000256" key="1">
    <source>
        <dbReference type="ARBA" id="ARBA00022801"/>
    </source>
</evidence>